<dbReference type="PROSITE" id="PS50109">
    <property type="entry name" value="HIS_KIN"/>
    <property type="match status" value="1"/>
</dbReference>
<keyword evidence="10 11" id="KW-0472">Membrane</keyword>
<dbReference type="Gene3D" id="1.10.287.130">
    <property type="match status" value="1"/>
</dbReference>
<dbReference type="Pfam" id="PF02518">
    <property type="entry name" value="HATPase_c"/>
    <property type="match status" value="1"/>
</dbReference>
<dbReference type="PANTHER" id="PTHR45436">
    <property type="entry name" value="SENSOR HISTIDINE KINASE YKOH"/>
    <property type="match status" value="1"/>
</dbReference>
<evidence type="ECO:0000256" key="7">
    <source>
        <dbReference type="ARBA" id="ARBA00022777"/>
    </source>
</evidence>
<dbReference type="EMBL" id="PTRA01000001">
    <property type="protein sequence ID" value="PQA58277.1"/>
    <property type="molecule type" value="Genomic_DNA"/>
</dbReference>
<dbReference type="SUPFAM" id="SSF47384">
    <property type="entry name" value="Homodimeric domain of signal transducing histidine kinase"/>
    <property type="match status" value="1"/>
</dbReference>
<dbReference type="PRINTS" id="PR00344">
    <property type="entry name" value="BCTRLSENSOR"/>
</dbReference>
<protein>
    <recommendedName>
        <fullName evidence="3">histidine kinase</fullName>
        <ecNumber evidence="3">2.7.13.3</ecNumber>
    </recommendedName>
</protein>
<dbReference type="Proteomes" id="UP000239590">
    <property type="component" value="Unassembled WGS sequence"/>
</dbReference>
<dbReference type="PANTHER" id="PTHR45436:SF5">
    <property type="entry name" value="SENSOR HISTIDINE KINASE TRCS"/>
    <property type="match status" value="1"/>
</dbReference>
<dbReference type="InterPro" id="IPR003594">
    <property type="entry name" value="HATPase_dom"/>
</dbReference>
<dbReference type="GO" id="GO:0000155">
    <property type="term" value="F:phosphorelay sensor kinase activity"/>
    <property type="evidence" value="ECO:0007669"/>
    <property type="project" value="InterPro"/>
</dbReference>
<dbReference type="InterPro" id="IPR004358">
    <property type="entry name" value="Sig_transdc_His_kin-like_C"/>
</dbReference>
<organism evidence="14 15">
    <name type="scientific">Siphonobacter curvatus</name>
    <dbReference type="NCBI Taxonomy" id="2094562"/>
    <lineage>
        <taxon>Bacteria</taxon>
        <taxon>Pseudomonadati</taxon>
        <taxon>Bacteroidota</taxon>
        <taxon>Cytophagia</taxon>
        <taxon>Cytophagales</taxon>
        <taxon>Cytophagaceae</taxon>
        <taxon>Siphonobacter</taxon>
    </lineage>
</organism>
<dbReference type="PROSITE" id="PS50885">
    <property type="entry name" value="HAMP"/>
    <property type="match status" value="1"/>
</dbReference>
<evidence type="ECO:0000256" key="8">
    <source>
        <dbReference type="ARBA" id="ARBA00022989"/>
    </source>
</evidence>
<evidence type="ECO:0000256" key="2">
    <source>
        <dbReference type="ARBA" id="ARBA00004370"/>
    </source>
</evidence>
<evidence type="ECO:0000256" key="1">
    <source>
        <dbReference type="ARBA" id="ARBA00000085"/>
    </source>
</evidence>
<feature type="transmembrane region" description="Helical" evidence="11">
    <location>
        <begin position="6"/>
        <end position="28"/>
    </location>
</feature>
<keyword evidence="5" id="KW-0808">Transferase</keyword>
<evidence type="ECO:0000256" key="5">
    <source>
        <dbReference type="ARBA" id="ARBA00022679"/>
    </source>
</evidence>
<evidence type="ECO:0000256" key="4">
    <source>
        <dbReference type="ARBA" id="ARBA00022553"/>
    </source>
</evidence>
<dbReference type="GO" id="GO:0005886">
    <property type="term" value="C:plasma membrane"/>
    <property type="evidence" value="ECO:0007669"/>
    <property type="project" value="TreeGrafter"/>
</dbReference>
<dbReference type="Pfam" id="PF00672">
    <property type="entry name" value="HAMP"/>
    <property type="match status" value="1"/>
</dbReference>
<dbReference type="RefSeq" id="WP_104709506.1">
    <property type="nucleotide sequence ID" value="NZ_PTRA01000001.1"/>
</dbReference>
<dbReference type="InterPro" id="IPR005467">
    <property type="entry name" value="His_kinase_dom"/>
</dbReference>
<evidence type="ECO:0000313" key="15">
    <source>
        <dbReference type="Proteomes" id="UP000239590"/>
    </source>
</evidence>
<keyword evidence="7 14" id="KW-0418">Kinase</keyword>
<reference evidence="15" key="1">
    <citation type="submission" date="2018-02" db="EMBL/GenBank/DDBJ databases">
        <title>Genome sequencing of Solimonas sp. HR-BB.</title>
        <authorList>
            <person name="Lee Y."/>
            <person name="Jeon C.O."/>
        </authorList>
    </citation>
    <scope>NUCLEOTIDE SEQUENCE [LARGE SCALE GENOMIC DNA]</scope>
    <source>
        <strain evidence="15">HR-U</strain>
    </source>
</reference>
<dbReference type="OrthoDB" id="594725at2"/>
<dbReference type="SMART" id="SM00304">
    <property type="entry name" value="HAMP"/>
    <property type="match status" value="1"/>
</dbReference>
<dbReference type="SUPFAM" id="SSF158472">
    <property type="entry name" value="HAMP domain-like"/>
    <property type="match status" value="1"/>
</dbReference>
<evidence type="ECO:0000256" key="10">
    <source>
        <dbReference type="ARBA" id="ARBA00023136"/>
    </source>
</evidence>
<keyword evidence="8 11" id="KW-1133">Transmembrane helix</keyword>
<feature type="domain" description="Histidine kinase" evidence="12">
    <location>
        <begin position="240"/>
        <end position="458"/>
    </location>
</feature>
<dbReference type="InterPro" id="IPR003661">
    <property type="entry name" value="HisK_dim/P_dom"/>
</dbReference>
<feature type="domain" description="HAMP" evidence="13">
    <location>
        <begin position="179"/>
        <end position="232"/>
    </location>
</feature>
<dbReference type="InterPro" id="IPR036890">
    <property type="entry name" value="HATPase_C_sf"/>
</dbReference>
<dbReference type="SMART" id="SM00387">
    <property type="entry name" value="HATPase_c"/>
    <property type="match status" value="1"/>
</dbReference>
<dbReference type="InterPro" id="IPR050428">
    <property type="entry name" value="TCS_sensor_his_kinase"/>
</dbReference>
<feature type="transmembrane region" description="Helical" evidence="11">
    <location>
        <begin position="158"/>
        <end position="178"/>
    </location>
</feature>
<comment type="catalytic activity">
    <reaction evidence="1">
        <text>ATP + protein L-histidine = ADP + protein N-phospho-L-histidine.</text>
        <dbReference type="EC" id="2.7.13.3"/>
    </reaction>
</comment>
<dbReference type="Gene3D" id="3.30.565.10">
    <property type="entry name" value="Histidine kinase-like ATPase, C-terminal domain"/>
    <property type="match status" value="1"/>
</dbReference>
<dbReference type="EC" id="2.7.13.3" evidence="3"/>
<evidence type="ECO:0000313" key="14">
    <source>
        <dbReference type="EMBL" id="PQA58277.1"/>
    </source>
</evidence>
<evidence type="ECO:0000256" key="6">
    <source>
        <dbReference type="ARBA" id="ARBA00022692"/>
    </source>
</evidence>
<dbReference type="AlphaFoldDB" id="A0A2S7IKN9"/>
<accession>A0A2S7IKN9</accession>
<comment type="subcellular location">
    <subcellularLocation>
        <location evidence="2">Membrane</location>
    </subcellularLocation>
</comment>
<dbReference type="CDD" id="cd06225">
    <property type="entry name" value="HAMP"/>
    <property type="match status" value="1"/>
</dbReference>
<dbReference type="SUPFAM" id="SSF55874">
    <property type="entry name" value="ATPase domain of HSP90 chaperone/DNA topoisomerase II/histidine kinase"/>
    <property type="match status" value="1"/>
</dbReference>
<evidence type="ECO:0000256" key="9">
    <source>
        <dbReference type="ARBA" id="ARBA00023012"/>
    </source>
</evidence>
<evidence type="ECO:0000259" key="12">
    <source>
        <dbReference type="PROSITE" id="PS50109"/>
    </source>
</evidence>
<comment type="caution">
    <text evidence="14">The sequence shown here is derived from an EMBL/GenBank/DDBJ whole genome shotgun (WGS) entry which is preliminary data.</text>
</comment>
<evidence type="ECO:0000259" key="13">
    <source>
        <dbReference type="PROSITE" id="PS50885"/>
    </source>
</evidence>
<evidence type="ECO:0000256" key="11">
    <source>
        <dbReference type="SAM" id="Phobius"/>
    </source>
</evidence>
<keyword evidence="6 11" id="KW-0812">Transmembrane</keyword>
<dbReference type="CDD" id="cd00082">
    <property type="entry name" value="HisKA"/>
    <property type="match status" value="1"/>
</dbReference>
<name>A0A2S7IKN9_9BACT</name>
<dbReference type="FunFam" id="1.10.287.130:FF:000001">
    <property type="entry name" value="Two-component sensor histidine kinase"/>
    <property type="match status" value="1"/>
</dbReference>
<dbReference type="Gene3D" id="6.10.340.10">
    <property type="match status" value="1"/>
</dbReference>
<keyword evidence="15" id="KW-1185">Reference proteome</keyword>
<dbReference type="InterPro" id="IPR003660">
    <property type="entry name" value="HAMP_dom"/>
</dbReference>
<gene>
    <name evidence="14" type="ORF">C5O19_00945</name>
</gene>
<proteinExistence type="predicted"/>
<evidence type="ECO:0000256" key="3">
    <source>
        <dbReference type="ARBA" id="ARBA00012438"/>
    </source>
</evidence>
<keyword evidence="4" id="KW-0597">Phosphoprotein</keyword>
<dbReference type="Pfam" id="PF00512">
    <property type="entry name" value="HisKA"/>
    <property type="match status" value="1"/>
</dbReference>
<dbReference type="SMART" id="SM00388">
    <property type="entry name" value="HisKA"/>
    <property type="match status" value="1"/>
</dbReference>
<keyword evidence="9" id="KW-0902">Two-component regulatory system</keyword>
<dbReference type="InterPro" id="IPR036097">
    <property type="entry name" value="HisK_dim/P_sf"/>
</dbReference>
<sequence length="458" mass="52174">MKIRSKLSLTFLLIVAANLILFSSVVYFTSEYFRQKDFYLRLSDKAKTTARLLIEEEKIDAQLLKLFERNNLTSLPEEQIIVYNSKNQIVYESDNRPDRLADKLHLLERVRQKGEVFVRYGQREIVGLTYRYDSKEFIIIASAYDEYGLTEMRHLRTILGFGLVFGLTLVGISGWFFAGRTLQPISEVVRQVEQITAFNLNQRLVAGKEEDEIAQLAQTFNSMLDRVQKAFAVQRDFVANASHELRTPLTIITGQIEVTLIKPRTPEEHEAKWKTVLESIRRLNNLANNLLELAQVNQDVSTITFQEVALDEVIYDAAKLLTTKQPSYQMIFSFEGDTATSQPSLLVKGNKTLLTTAFLNLMENACKFSQNKQVEVTLGVNTEGATVTFTDQGVGISAEDLKHIYEPFFRAENVKKIHGYGIGLPLTHRIMELHHGRILVSSELNRGTSVVLQLPKLF</sequence>